<dbReference type="Gene3D" id="3.40.390.10">
    <property type="entry name" value="Collagenase (Catalytic Domain)"/>
    <property type="match status" value="1"/>
</dbReference>
<feature type="compositionally biased region" description="Basic and acidic residues" evidence="8">
    <location>
        <begin position="190"/>
        <end position="207"/>
    </location>
</feature>
<dbReference type="Proteomes" id="UP000221165">
    <property type="component" value="Unassembled WGS sequence"/>
</dbReference>
<dbReference type="GeneID" id="94425334"/>
<dbReference type="PANTHER" id="PTHR11733">
    <property type="entry name" value="ZINC METALLOPROTEASE FAMILY M13 NEPRILYSIN-RELATED"/>
    <property type="match status" value="1"/>
</dbReference>
<keyword evidence="12" id="KW-1185">Reference proteome</keyword>
<feature type="domain" description="Peptidase M13 N-terminal" evidence="10">
    <location>
        <begin position="319"/>
        <end position="777"/>
    </location>
</feature>
<keyword evidence="5" id="KW-0378">Hydrolase</keyword>
<keyword evidence="7" id="KW-0482">Metalloprotease</keyword>
<evidence type="ECO:0000313" key="12">
    <source>
        <dbReference type="Proteomes" id="UP000221165"/>
    </source>
</evidence>
<dbReference type="PROSITE" id="PS51885">
    <property type="entry name" value="NEPRILYSIN"/>
    <property type="match status" value="1"/>
</dbReference>
<keyword evidence="3" id="KW-0645">Protease</keyword>
<evidence type="ECO:0000256" key="2">
    <source>
        <dbReference type="ARBA" id="ARBA00007357"/>
    </source>
</evidence>
<evidence type="ECO:0000256" key="3">
    <source>
        <dbReference type="ARBA" id="ARBA00022670"/>
    </source>
</evidence>
<dbReference type="PRINTS" id="PR00786">
    <property type="entry name" value="NEPRILYSIN"/>
</dbReference>
<evidence type="ECO:0000259" key="10">
    <source>
        <dbReference type="Pfam" id="PF05649"/>
    </source>
</evidence>
<dbReference type="RefSeq" id="XP_067925900.1">
    <property type="nucleotide sequence ID" value="XM_068062123.1"/>
</dbReference>
<evidence type="ECO:0000256" key="4">
    <source>
        <dbReference type="ARBA" id="ARBA00022723"/>
    </source>
</evidence>
<sequence length="1073" mass="121412">MHSTRLVRGVGDNSRLAISAGGCWSRILAVCYVAQLNQLASSYKSLFAFVSCRSANLSVPNASACLGKKTALSVWKVAIAKNFVLLALLSRSPNLPKCIESSHRSVPLFRCYSHIGHTSHFGLASASSIASGTTMRDQRALTVGETFLCCYLLLLFLVLRTSGCADHSSVDDFESRRSLQRRRLEVDPWVEADHPAPFPDEHDDHRIKTNRPPPERSPPAFDRLDEIFLSTTSNGVSGQVNARGEAAVRAGSPSHEESQLRWWPWASSGFGPTSWNARGMRLGKPSHENLDPSVHCIDSDHCARVAEMIKNDMNPAADPCSDTEEYYCGGWKSRTTLPADESAWTLSFDTLARDTREYLKERLEVTSCTDMETHLRRQTETGNTTLAEGPEFDEWDTLATCMYEACMDEEAIDARGATPLTARMFDADESGAAPLDFLVDRDFVHEAAAFKNSTERDAVVVERLQGVFQRLKDILFWSAYVGPNELHPDQGQTLSIGSLKLGLSYHFYSEDHLDYQEYYKQHIANILEIFESHLSQTHQSLMDRGRERNPNLARSYSERAQRIFDFEKDHLRTLVLSPEESRKVTQYTHEITYGELTASTESLNVAALLHMYLDLLPRSGSKISGISFAADGTAVIDDGLVLLIHEKDYFRKLEKVLNEADWAMLHDYVLYKVVRSDASLLSKDFRDEIKRYSKQVTKAEPLPRWRTCLAAVPQWVLSRQYVLAKFDRRKKETVQQMVRGIRIAFGNLLREYTWMDKATRDEALVKLAGMEEKIGFPDWLLDDYEKYFTKYYGDKYAALRHAHSHFDIQWHLGLETIRSQLSEFGQPVDRQEWAMKPHSVNAYFSPSQNEIAFMAAVLQEPSLFVADPNGWRGEQVVMKALSYGAIAGVIAHEVTHGFDDMGKEYDAEGRLRNWWTPESEEGFREQSSCIREQYSGYSVLVEKDETNREGKKTQVTVRVRGDLTLGENIADNGGVQLAWEALKLELSPKELAARPLLGYGVTLTTAQLFTFSWGHFWCEVALDSHIRRQVETDPHSPARFRIQGPLANFAPFADLQGCPANSTMNPSRKCRVW</sequence>
<feature type="region of interest" description="Disordered" evidence="8">
    <location>
        <begin position="190"/>
        <end position="220"/>
    </location>
</feature>
<dbReference type="SUPFAM" id="SSF55486">
    <property type="entry name" value="Metalloproteases ('zincins'), catalytic domain"/>
    <property type="match status" value="1"/>
</dbReference>
<comment type="caution">
    <text evidence="11">The sequence shown here is derived from an EMBL/GenBank/DDBJ whole genome shotgun (WGS) entry which is preliminary data.</text>
</comment>
<dbReference type="PANTHER" id="PTHR11733:SF167">
    <property type="entry name" value="FI17812P1-RELATED"/>
    <property type="match status" value="1"/>
</dbReference>
<dbReference type="GO" id="GO:0016485">
    <property type="term" value="P:protein processing"/>
    <property type="evidence" value="ECO:0007669"/>
    <property type="project" value="TreeGrafter"/>
</dbReference>
<dbReference type="GO" id="GO:0004222">
    <property type="term" value="F:metalloendopeptidase activity"/>
    <property type="evidence" value="ECO:0007669"/>
    <property type="project" value="InterPro"/>
</dbReference>
<keyword evidence="4" id="KW-0479">Metal-binding</keyword>
<dbReference type="InterPro" id="IPR024079">
    <property type="entry name" value="MetalloPept_cat_dom_sf"/>
</dbReference>
<proteinExistence type="inferred from homology"/>
<dbReference type="VEuPathDB" id="ToxoDB:CSUI_001920"/>
<dbReference type="EMBL" id="MIGC01000793">
    <property type="protein sequence ID" value="PHJ24227.1"/>
    <property type="molecule type" value="Genomic_DNA"/>
</dbReference>
<dbReference type="InterPro" id="IPR000718">
    <property type="entry name" value="Peptidase_M13"/>
</dbReference>
<evidence type="ECO:0000256" key="6">
    <source>
        <dbReference type="ARBA" id="ARBA00022833"/>
    </source>
</evidence>
<evidence type="ECO:0000313" key="11">
    <source>
        <dbReference type="EMBL" id="PHJ24227.1"/>
    </source>
</evidence>
<evidence type="ECO:0000256" key="8">
    <source>
        <dbReference type="SAM" id="MobiDB-lite"/>
    </source>
</evidence>
<comment type="cofactor">
    <cofactor evidence="1">
        <name>Zn(2+)</name>
        <dbReference type="ChEBI" id="CHEBI:29105"/>
    </cofactor>
</comment>
<dbReference type="AlphaFoldDB" id="A0A2C6L6P9"/>
<dbReference type="Pfam" id="PF01431">
    <property type="entry name" value="Peptidase_M13"/>
    <property type="match status" value="1"/>
</dbReference>
<dbReference type="CDD" id="cd08662">
    <property type="entry name" value="M13"/>
    <property type="match status" value="1"/>
</dbReference>
<dbReference type="Gene3D" id="1.10.1380.10">
    <property type="entry name" value="Neutral endopeptidase , domain2"/>
    <property type="match status" value="1"/>
</dbReference>
<dbReference type="InterPro" id="IPR042089">
    <property type="entry name" value="Peptidase_M13_dom_2"/>
</dbReference>
<dbReference type="GO" id="GO:0005886">
    <property type="term" value="C:plasma membrane"/>
    <property type="evidence" value="ECO:0007669"/>
    <property type="project" value="TreeGrafter"/>
</dbReference>
<dbReference type="InterPro" id="IPR018497">
    <property type="entry name" value="Peptidase_M13_C"/>
</dbReference>
<evidence type="ECO:0000256" key="1">
    <source>
        <dbReference type="ARBA" id="ARBA00001947"/>
    </source>
</evidence>
<dbReference type="OrthoDB" id="331067at2759"/>
<protein>
    <submittedName>
        <fullName evidence="11">Peptidase family m13 protein</fullName>
    </submittedName>
</protein>
<feature type="domain" description="Peptidase M13 C-terminal" evidence="9">
    <location>
        <begin position="841"/>
        <end position="1072"/>
    </location>
</feature>
<gene>
    <name evidence="11" type="ORF">CSUI_001920</name>
</gene>
<organism evidence="11 12">
    <name type="scientific">Cystoisospora suis</name>
    <dbReference type="NCBI Taxonomy" id="483139"/>
    <lineage>
        <taxon>Eukaryota</taxon>
        <taxon>Sar</taxon>
        <taxon>Alveolata</taxon>
        <taxon>Apicomplexa</taxon>
        <taxon>Conoidasida</taxon>
        <taxon>Coccidia</taxon>
        <taxon>Eucoccidiorida</taxon>
        <taxon>Eimeriorina</taxon>
        <taxon>Sarcocystidae</taxon>
        <taxon>Cystoisospora</taxon>
    </lineage>
</organism>
<evidence type="ECO:0000259" key="9">
    <source>
        <dbReference type="Pfam" id="PF01431"/>
    </source>
</evidence>
<dbReference type="InterPro" id="IPR008753">
    <property type="entry name" value="Peptidase_M13_N"/>
</dbReference>
<keyword evidence="6" id="KW-0862">Zinc</keyword>
<accession>A0A2C6L6P9</accession>
<dbReference type="Pfam" id="PF05649">
    <property type="entry name" value="Peptidase_M13_N"/>
    <property type="match status" value="1"/>
</dbReference>
<evidence type="ECO:0000256" key="5">
    <source>
        <dbReference type="ARBA" id="ARBA00022801"/>
    </source>
</evidence>
<dbReference type="GO" id="GO:0046872">
    <property type="term" value="F:metal ion binding"/>
    <property type="evidence" value="ECO:0007669"/>
    <property type="project" value="UniProtKB-KW"/>
</dbReference>
<reference evidence="11 12" key="1">
    <citation type="journal article" date="2017" name="Int. J. Parasitol.">
        <title>The genome of the protozoan parasite Cystoisospora suis and a reverse vaccinology approach to identify vaccine candidates.</title>
        <authorList>
            <person name="Palmieri N."/>
            <person name="Shrestha A."/>
            <person name="Ruttkowski B."/>
            <person name="Beck T."/>
            <person name="Vogl C."/>
            <person name="Tomley F."/>
            <person name="Blake D.P."/>
            <person name="Joachim A."/>
        </authorList>
    </citation>
    <scope>NUCLEOTIDE SEQUENCE [LARGE SCALE GENOMIC DNA]</scope>
    <source>
        <strain evidence="11 12">Wien I</strain>
    </source>
</reference>
<evidence type="ECO:0000256" key="7">
    <source>
        <dbReference type="ARBA" id="ARBA00023049"/>
    </source>
</evidence>
<comment type="similarity">
    <text evidence="2">Belongs to the peptidase M13 family.</text>
</comment>
<name>A0A2C6L6P9_9APIC</name>